<dbReference type="Pfam" id="PF00620">
    <property type="entry name" value="RhoGAP"/>
    <property type="match status" value="1"/>
</dbReference>
<comment type="caution">
    <text evidence="2">The sequence shown here is derived from an EMBL/GenBank/DDBJ whole genome shotgun (WGS) entry which is preliminary data.</text>
</comment>
<name>A0A196SF12_BLAHN</name>
<dbReference type="SUPFAM" id="SSF48350">
    <property type="entry name" value="GTPase activation domain, GAP"/>
    <property type="match status" value="1"/>
</dbReference>
<evidence type="ECO:0000313" key="3">
    <source>
        <dbReference type="Proteomes" id="UP000078348"/>
    </source>
</evidence>
<dbReference type="GO" id="GO:0007165">
    <property type="term" value="P:signal transduction"/>
    <property type="evidence" value="ECO:0007669"/>
    <property type="project" value="InterPro"/>
</dbReference>
<gene>
    <name evidence="2" type="ORF">AV274_3569</name>
</gene>
<dbReference type="Proteomes" id="UP000078348">
    <property type="component" value="Unassembled WGS sequence"/>
</dbReference>
<sequence>MTAAARESAEVSVTAPVAMAVPKELWRMVDYLVNRGSAVPGLWTDRGVAGEDVTIRDCLDENRPFEDIDVHSMADCLLDWFCALQSPVIPEKCTSRIEKGEKINSEFVEVFLNMMSPVRKNVFVYMIMFLRELLKKSEQNELTADFLGMVFSRAFIVNASKEQQLSKAYRVAQETVTELLIFLLKATSQQLSGEAVAEESDSEGSDEE</sequence>
<dbReference type="OrthoDB" id="7862313at2759"/>
<keyword evidence="3" id="KW-1185">Reference proteome</keyword>
<dbReference type="Gene3D" id="1.10.555.10">
    <property type="entry name" value="Rho GTPase activation protein"/>
    <property type="match status" value="1"/>
</dbReference>
<evidence type="ECO:0000313" key="2">
    <source>
        <dbReference type="EMBL" id="OAO14732.1"/>
    </source>
</evidence>
<accession>A0A196SF12</accession>
<dbReference type="InterPro" id="IPR008936">
    <property type="entry name" value="Rho_GTPase_activation_prot"/>
</dbReference>
<proteinExistence type="predicted"/>
<organism evidence="2 3">
    <name type="scientific">Blastocystis sp. subtype 1 (strain ATCC 50177 / NandII)</name>
    <dbReference type="NCBI Taxonomy" id="478820"/>
    <lineage>
        <taxon>Eukaryota</taxon>
        <taxon>Sar</taxon>
        <taxon>Stramenopiles</taxon>
        <taxon>Bigyra</taxon>
        <taxon>Opalozoa</taxon>
        <taxon>Opalinata</taxon>
        <taxon>Blastocystidae</taxon>
        <taxon>Blastocystis</taxon>
    </lineage>
</organism>
<evidence type="ECO:0000259" key="1">
    <source>
        <dbReference type="PROSITE" id="PS50238"/>
    </source>
</evidence>
<dbReference type="AlphaFoldDB" id="A0A196SF12"/>
<reference evidence="2 3" key="1">
    <citation type="submission" date="2016-05" db="EMBL/GenBank/DDBJ databases">
        <title>Nuclear genome of Blastocystis sp. subtype 1 NandII.</title>
        <authorList>
            <person name="Gentekaki E."/>
            <person name="Curtis B."/>
            <person name="Stairs C."/>
            <person name="Eme L."/>
            <person name="Herman E."/>
            <person name="Klimes V."/>
            <person name="Arias M.C."/>
            <person name="Elias M."/>
            <person name="Hilliou F."/>
            <person name="Klute M."/>
            <person name="Malik S.-B."/>
            <person name="Pightling A."/>
            <person name="Rachubinski R."/>
            <person name="Salas D."/>
            <person name="Schlacht A."/>
            <person name="Suga H."/>
            <person name="Archibald J."/>
            <person name="Ball S.G."/>
            <person name="Clark G."/>
            <person name="Dacks J."/>
            <person name="Van Der Giezen M."/>
            <person name="Tsaousis A."/>
            <person name="Roger A."/>
        </authorList>
    </citation>
    <scope>NUCLEOTIDE SEQUENCE [LARGE SCALE GENOMIC DNA]</scope>
    <source>
        <strain evidence="3">ATCC 50177 / NandII</strain>
    </source>
</reference>
<dbReference type="EMBL" id="LXWW01000214">
    <property type="protein sequence ID" value="OAO14732.1"/>
    <property type="molecule type" value="Genomic_DNA"/>
</dbReference>
<protein>
    <recommendedName>
        <fullName evidence="1">Rho-GAP domain-containing protein</fullName>
    </recommendedName>
</protein>
<feature type="domain" description="Rho-GAP" evidence="1">
    <location>
        <begin position="11"/>
        <end position="191"/>
    </location>
</feature>
<dbReference type="SMART" id="SM00324">
    <property type="entry name" value="RhoGAP"/>
    <property type="match status" value="1"/>
</dbReference>
<dbReference type="PROSITE" id="PS50238">
    <property type="entry name" value="RHOGAP"/>
    <property type="match status" value="1"/>
</dbReference>
<dbReference type="STRING" id="478820.A0A196SF12"/>
<dbReference type="InterPro" id="IPR000198">
    <property type="entry name" value="RhoGAP_dom"/>
</dbReference>